<dbReference type="GO" id="GO:0016020">
    <property type="term" value="C:membrane"/>
    <property type="evidence" value="ECO:0007669"/>
    <property type="project" value="TreeGrafter"/>
</dbReference>
<evidence type="ECO:0000256" key="3">
    <source>
        <dbReference type="SAM" id="Phobius"/>
    </source>
</evidence>
<dbReference type="EMBL" id="JADFTS010000004">
    <property type="protein sequence ID" value="KAF9610175.1"/>
    <property type="molecule type" value="Genomic_DNA"/>
</dbReference>
<feature type="transmembrane region" description="Helical" evidence="3">
    <location>
        <begin position="82"/>
        <end position="101"/>
    </location>
</feature>
<dbReference type="Gene3D" id="2.70.150.10">
    <property type="entry name" value="Calcium-transporting ATPase, cytoplasmic transduction domain A"/>
    <property type="match status" value="1"/>
</dbReference>
<dbReference type="Pfam" id="PF00122">
    <property type="entry name" value="E1-E2_ATPase"/>
    <property type="match status" value="1"/>
</dbReference>
<dbReference type="OrthoDB" id="432719at2759"/>
<keyword evidence="3" id="KW-1133">Transmembrane helix</keyword>
<dbReference type="GO" id="GO:0055070">
    <property type="term" value="P:copper ion homeostasis"/>
    <property type="evidence" value="ECO:0007669"/>
    <property type="project" value="TreeGrafter"/>
</dbReference>
<organism evidence="5 6">
    <name type="scientific">Coptis chinensis</name>
    <dbReference type="NCBI Taxonomy" id="261450"/>
    <lineage>
        <taxon>Eukaryota</taxon>
        <taxon>Viridiplantae</taxon>
        <taxon>Streptophyta</taxon>
        <taxon>Embryophyta</taxon>
        <taxon>Tracheophyta</taxon>
        <taxon>Spermatophyta</taxon>
        <taxon>Magnoliopsida</taxon>
        <taxon>Ranunculales</taxon>
        <taxon>Ranunculaceae</taxon>
        <taxon>Coptidoideae</taxon>
        <taxon>Coptis</taxon>
    </lineage>
</organism>
<feature type="domain" description="P-type ATPase A" evidence="4">
    <location>
        <begin position="211"/>
        <end position="270"/>
    </location>
</feature>
<feature type="transmembrane region" description="Helical" evidence="3">
    <location>
        <begin position="40"/>
        <end position="62"/>
    </location>
</feature>
<accession>A0A835I065</accession>
<keyword evidence="2" id="KW-1278">Translocase</keyword>
<name>A0A835I065_9MAGN</name>
<sequence length="274" mass="29532">MGPMLEISKWDSGNTFKLSMIHRSLVGISSEVKEPLKETLLRVLVICLSVSIEFSLMGVVWFKIQSDEIVSPSIGRDLAVSWALWLYASLVIFLISLDLPFEGVPNMNTLVGLGALSSFAVSSIAKLIPKLGWKTFFEEPVMLIAFVLLGRNLEQRAKLKASSDMTGLLSILPSKARLIIVNGGPEGSESIVEVQATASLLETELLLYRINGIVKAGRSTVDESSFTGEPLPVTKLLGAEVSAGSINLNGTLTVEVRRPGGETVMGDIIHYDGG</sequence>
<gene>
    <name evidence="5" type="ORF">IFM89_020684</name>
</gene>
<evidence type="ECO:0000313" key="6">
    <source>
        <dbReference type="Proteomes" id="UP000631114"/>
    </source>
</evidence>
<keyword evidence="1" id="KW-0479">Metal-binding</keyword>
<evidence type="ECO:0000256" key="2">
    <source>
        <dbReference type="ARBA" id="ARBA00022967"/>
    </source>
</evidence>
<evidence type="ECO:0000256" key="1">
    <source>
        <dbReference type="ARBA" id="ARBA00022723"/>
    </source>
</evidence>
<keyword evidence="6" id="KW-1185">Reference proteome</keyword>
<proteinExistence type="predicted"/>
<evidence type="ECO:0000313" key="5">
    <source>
        <dbReference type="EMBL" id="KAF9610175.1"/>
    </source>
</evidence>
<dbReference type="GO" id="GO:0005507">
    <property type="term" value="F:copper ion binding"/>
    <property type="evidence" value="ECO:0007669"/>
    <property type="project" value="TreeGrafter"/>
</dbReference>
<keyword evidence="3" id="KW-0472">Membrane</keyword>
<evidence type="ECO:0000259" key="4">
    <source>
        <dbReference type="Pfam" id="PF00122"/>
    </source>
</evidence>
<dbReference type="Proteomes" id="UP000631114">
    <property type="component" value="Unassembled WGS sequence"/>
</dbReference>
<dbReference type="InterPro" id="IPR008250">
    <property type="entry name" value="ATPase_P-typ_transduc_dom_A_sf"/>
</dbReference>
<dbReference type="PANTHER" id="PTHR43520:SF22">
    <property type="entry name" value="COPPER-TRANSPORTING ATPASE PAA1, CHLOROPLASTIC"/>
    <property type="match status" value="1"/>
</dbReference>
<keyword evidence="3" id="KW-0812">Transmembrane</keyword>
<dbReference type="InterPro" id="IPR059000">
    <property type="entry name" value="ATPase_P-type_domA"/>
</dbReference>
<dbReference type="GO" id="GO:0043682">
    <property type="term" value="F:P-type divalent copper transporter activity"/>
    <property type="evidence" value="ECO:0007669"/>
    <property type="project" value="TreeGrafter"/>
</dbReference>
<dbReference type="AlphaFoldDB" id="A0A835I065"/>
<protein>
    <recommendedName>
        <fullName evidence="4">P-type ATPase A domain-containing protein</fullName>
    </recommendedName>
</protein>
<comment type="caution">
    <text evidence="5">The sequence shown here is derived from an EMBL/GenBank/DDBJ whole genome shotgun (WGS) entry which is preliminary data.</text>
</comment>
<reference evidence="5 6" key="1">
    <citation type="submission" date="2020-10" db="EMBL/GenBank/DDBJ databases">
        <title>The Coptis chinensis genome and diversification of protoberbering-type alkaloids.</title>
        <authorList>
            <person name="Wang B."/>
            <person name="Shu S."/>
            <person name="Song C."/>
            <person name="Liu Y."/>
        </authorList>
    </citation>
    <scope>NUCLEOTIDE SEQUENCE [LARGE SCALE GENOMIC DNA]</scope>
    <source>
        <strain evidence="5">HL-2020</strain>
        <tissue evidence="5">Leaf</tissue>
    </source>
</reference>
<dbReference type="PANTHER" id="PTHR43520">
    <property type="entry name" value="ATP7, ISOFORM B"/>
    <property type="match status" value="1"/>
</dbReference>
<dbReference type="SUPFAM" id="SSF81653">
    <property type="entry name" value="Calcium ATPase, transduction domain A"/>
    <property type="match status" value="1"/>
</dbReference>